<sequence length="66" mass="7212">ILRPPSTAPFIAPKTRAPVVVRINPVSSQEQTGAISRCIVGKTNFDSIFRKFMAVSSTYNPISFNS</sequence>
<protein>
    <submittedName>
        <fullName evidence="1">Uncharacterized protein</fullName>
    </submittedName>
</protein>
<evidence type="ECO:0000313" key="1">
    <source>
        <dbReference type="EMBL" id="KYQ51798.1"/>
    </source>
</evidence>
<reference evidence="1 2" key="1">
    <citation type="submission" date="2015-09" db="EMBL/GenBank/DDBJ databases">
        <title>Trachymyrmex zeteki WGS genome.</title>
        <authorList>
            <person name="Nygaard S."/>
            <person name="Hu H."/>
            <person name="Boomsma J."/>
            <person name="Zhang G."/>
        </authorList>
    </citation>
    <scope>NUCLEOTIDE SEQUENCE [LARGE SCALE GENOMIC DNA]</scope>
    <source>
        <strain evidence="1">Tzet28-1</strain>
        <tissue evidence="1">Whole body</tissue>
    </source>
</reference>
<gene>
    <name evidence="1" type="ORF">ALC60_09095</name>
</gene>
<evidence type="ECO:0000313" key="2">
    <source>
        <dbReference type="Proteomes" id="UP000075809"/>
    </source>
</evidence>
<keyword evidence="2" id="KW-1185">Reference proteome</keyword>
<proteinExistence type="predicted"/>
<dbReference type="Proteomes" id="UP000075809">
    <property type="component" value="Unassembled WGS sequence"/>
</dbReference>
<feature type="non-terminal residue" evidence="1">
    <location>
        <position position="1"/>
    </location>
</feature>
<dbReference type="EMBL" id="KQ982708">
    <property type="protein sequence ID" value="KYQ51798.1"/>
    <property type="molecule type" value="Genomic_DNA"/>
</dbReference>
<accession>A0A151WVD1</accession>
<organism evidence="1 2">
    <name type="scientific">Mycetomoellerius zeteki</name>
    <dbReference type="NCBI Taxonomy" id="64791"/>
    <lineage>
        <taxon>Eukaryota</taxon>
        <taxon>Metazoa</taxon>
        <taxon>Ecdysozoa</taxon>
        <taxon>Arthropoda</taxon>
        <taxon>Hexapoda</taxon>
        <taxon>Insecta</taxon>
        <taxon>Pterygota</taxon>
        <taxon>Neoptera</taxon>
        <taxon>Endopterygota</taxon>
        <taxon>Hymenoptera</taxon>
        <taxon>Apocrita</taxon>
        <taxon>Aculeata</taxon>
        <taxon>Formicoidea</taxon>
        <taxon>Formicidae</taxon>
        <taxon>Myrmicinae</taxon>
        <taxon>Mycetomoellerius</taxon>
    </lineage>
</organism>
<dbReference type="AlphaFoldDB" id="A0A151WVD1"/>
<name>A0A151WVD1_9HYME</name>